<dbReference type="GeneID" id="27137794"/>
<gene>
    <name evidence="1" type="ORF">MMAB1_2072</name>
</gene>
<dbReference type="EMBL" id="LT158599">
    <property type="protein sequence ID" value="CVK33285.1"/>
    <property type="molecule type" value="Genomic_DNA"/>
</dbReference>
<organism evidence="1 2">
    <name type="scientific">Methanoculleus bourgensis</name>
    <dbReference type="NCBI Taxonomy" id="83986"/>
    <lineage>
        <taxon>Archaea</taxon>
        <taxon>Methanobacteriati</taxon>
        <taxon>Methanobacteriota</taxon>
        <taxon>Stenosarchaea group</taxon>
        <taxon>Methanomicrobia</taxon>
        <taxon>Methanomicrobiales</taxon>
        <taxon>Methanomicrobiaceae</taxon>
        <taxon>Methanoculleus</taxon>
    </lineage>
</organism>
<dbReference type="KEGG" id="mema:MMAB1_2072"/>
<dbReference type="AlphaFoldDB" id="A0A0X3BP15"/>
<dbReference type="OMA" id="TWKFLIF"/>
<evidence type="ECO:0000313" key="1">
    <source>
        <dbReference type="EMBL" id="CVK33285.1"/>
    </source>
</evidence>
<proteinExistence type="predicted"/>
<name>A0A0X3BP15_9EURY</name>
<accession>A0A0X3BP15</accession>
<reference evidence="1 2" key="1">
    <citation type="submission" date="2016-01" db="EMBL/GenBank/DDBJ databases">
        <authorList>
            <person name="Manzoor S."/>
        </authorList>
    </citation>
    <scope>NUCLEOTIDE SEQUENCE [LARGE SCALE GENOMIC DNA]</scope>
    <source>
        <strain evidence="1">Methanoculleus sp MAB1</strain>
    </source>
</reference>
<dbReference type="GeneID" id="13355994"/>
<dbReference type="RefSeq" id="WP_014867514.1">
    <property type="nucleotide sequence ID" value="NZ_LT158599.1"/>
</dbReference>
<evidence type="ECO:0000313" key="2">
    <source>
        <dbReference type="Proteomes" id="UP000069850"/>
    </source>
</evidence>
<dbReference type="Proteomes" id="UP000069850">
    <property type="component" value="Chromosome 1"/>
</dbReference>
<sequence>MERKVKVRDLDVMRGDLMSVAKRSEYVAERMLLVVLLIALLLVPGATARACMPATGIVVTPVADVGDGVEVQSIVGTIHPGEYQTIEKPVPTGVRSIVVNLDWSGHQHPGTDLLTLTITLPGSAALGPYHDGADGRTDEKIALTLSGSDSLPSGTWKFLIFGEDVPEEGTEYTLNVIYYY</sequence>
<protein>
    <submittedName>
        <fullName evidence="1">Uncharacterized protein</fullName>
    </submittedName>
</protein>